<dbReference type="EMBL" id="SNYM01000015">
    <property type="protein sequence ID" value="TDQ46034.1"/>
    <property type="molecule type" value="Genomic_DNA"/>
</dbReference>
<protein>
    <submittedName>
        <fullName evidence="1">Uncharacterized protein</fullName>
    </submittedName>
</protein>
<name>A0A4R6URU2_9GAMM</name>
<reference evidence="1 2" key="1">
    <citation type="submission" date="2019-03" db="EMBL/GenBank/DDBJ databases">
        <title>Genomic Encyclopedia of Type Strains, Phase IV (KMG-IV): sequencing the most valuable type-strain genomes for metagenomic binning, comparative biology and taxonomic classification.</title>
        <authorList>
            <person name="Goeker M."/>
        </authorList>
    </citation>
    <scope>NUCLEOTIDE SEQUENCE [LARGE SCALE GENOMIC DNA]</scope>
    <source>
        <strain evidence="1 2">DSM 103792</strain>
    </source>
</reference>
<evidence type="ECO:0000313" key="1">
    <source>
        <dbReference type="EMBL" id="TDQ46034.1"/>
    </source>
</evidence>
<evidence type="ECO:0000313" key="2">
    <source>
        <dbReference type="Proteomes" id="UP000295375"/>
    </source>
</evidence>
<dbReference type="Proteomes" id="UP000295375">
    <property type="component" value="Unassembled WGS sequence"/>
</dbReference>
<comment type="caution">
    <text evidence="1">The sequence shown here is derived from an EMBL/GenBank/DDBJ whole genome shotgun (WGS) entry which is preliminary data.</text>
</comment>
<accession>A0A4R6URU2</accession>
<keyword evidence="2" id="KW-1185">Reference proteome</keyword>
<sequence>MSDLMRLKREKFTKDLALGAIILVALNIRFPPTLRLIFVQS</sequence>
<proteinExistence type="predicted"/>
<organism evidence="1 2">
    <name type="scientific">Permianibacter aggregans</name>
    <dbReference type="NCBI Taxonomy" id="1510150"/>
    <lineage>
        <taxon>Bacteria</taxon>
        <taxon>Pseudomonadati</taxon>
        <taxon>Pseudomonadota</taxon>
        <taxon>Gammaproteobacteria</taxon>
        <taxon>Pseudomonadales</taxon>
        <taxon>Pseudomonadaceae</taxon>
        <taxon>Permianibacter</taxon>
    </lineage>
</organism>
<dbReference type="AlphaFoldDB" id="A0A4R6URU2"/>
<gene>
    <name evidence="1" type="ORF">EV696_11528</name>
</gene>